<organism evidence="1 2">
    <name type="scientific">Simiaoa sunii</name>
    <dbReference type="NCBI Taxonomy" id="2763672"/>
    <lineage>
        <taxon>Bacteria</taxon>
        <taxon>Bacillati</taxon>
        <taxon>Bacillota</taxon>
        <taxon>Clostridia</taxon>
        <taxon>Lachnospirales</taxon>
        <taxon>Lachnospiraceae</taxon>
        <taxon>Simiaoa</taxon>
    </lineage>
</organism>
<keyword evidence="2" id="KW-1185">Reference proteome</keyword>
<dbReference type="GO" id="GO:0005829">
    <property type="term" value="C:cytosol"/>
    <property type="evidence" value="ECO:0007669"/>
    <property type="project" value="TreeGrafter"/>
</dbReference>
<dbReference type="KEGG" id="ssun:H9Q77_15615"/>
<dbReference type="NCBIfam" id="TIGR01484">
    <property type="entry name" value="HAD-SF-IIB"/>
    <property type="match status" value="1"/>
</dbReference>
<dbReference type="GO" id="GO:0000287">
    <property type="term" value="F:magnesium ion binding"/>
    <property type="evidence" value="ECO:0007669"/>
    <property type="project" value="TreeGrafter"/>
</dbReference>
<dbReference type="InterPro" id="IPR036412">
    <property type="entry name" value="HAD-like_sf"/>
</dbReference>
<dbReference type="SFLD" id="SFLDG01140">
    <property type="entry name" value="C2.B:_Phosphomannomutase_and_P"/>
    <property type="match status" value="1"/>
</dbReference>
<dbReference type="InterPro" id="IPR023214">
    <property type="entry name" value="HAD_sf"/>
</dbReference>
<dbReference type="Gene3D" id="3.30.1240.10">
    <property type="match status" value="1"/>
</dbReference>
<dbReference type="PANTHER" id="PTHR10000">
    <property type="entry name" value="PHOSPHOSERINE PHOSPHATASE"/>
    <property type="match status" value="1"/>
</dbReference>
<evidence type="ECO:0000313" key="2">
    <source>
        <dbReference type="Proteomes" id="UP000515981"/>
    </source>
</evidence>
<dbReference type="AlphaFoldDB" id="A0A7G9FV69"/>
<dbReference type="PROSITE" id="PS01229">
    <property type="entry name" value="COF_2"/>
    <property type="match status" value="1"/>
</dbReference>
<dbReference type="Proteomes" id="UP000515981">
    <property type="component" value="Chromosome"/>
</dbReference>
<sequence>MIKIAFFDVDGTLLKMGHKELSERTLHALTSLRQNGVKLCVATGRGYLSAPRFPGIDFDALLTFNGSYVTVGDEIIFKCPLDRVDKLQLLQNLKDMHRAVAISNEHFIITNGTDPDLEQYFRFGNEMLKIDKQFDERVHEDIYQMMCACREEEYERILYGTHHTQITAWWDRAADIIPLECGKGNAVRAVLQHFGFTKEEAIAFGDGFNDIEMLEAVGTGVAMGNAKDEIKAHATCTCKSVEEDGVYDFCLEHGLITI</sequence>
<dbReference type="SFLD" id="SFLDS00003">
    <property type="entry name" value="Haloacid_Dehalogenase"/>
    <property type="match status" value="1"/>
</dbReference>
<dbReference type="InterPro" id="IPR000150">
    <property type="entry name" value="Cof"/>
</dbReference>
<name>A0A7G9FV69_9FIRM</name>
<keyword evidence="1" id="KW-0378">Hydrolase</keyword>
<dbReference type="InterPro" id="IPR006379">
    <property type="entry name" value="HAD-SF_hydro_IIB"/>
</dbReference>
<dbReference type="EMBL" id="CP060633">
    <property type="protein sequence ID" value="QNM02451.1"/>
    <property type="molecule type" value="Genomic_DNA"/>
</dbReference>
<dbReference type="NCBIfam" id="TIGR00099">
    <property type="entry name" value="Cof-subfamily"/>
    <property type="match status" value="1"/>
</dbReference>
<proteinExistence type="predicted"/>
<protein>
    <submittedName>
        <fullName evidence="1">HAD family hydrolase</fullName>
    </submittedName>
</protein>
<dbReference type="PANTHER" id="PTHR10000:SF25">
    <property type="entry name" value="PHOSPHATASE YKRA-RELATED"/>
    <property type="match status" value="1"/>
</dbReference>
<accession>A0A7G9FV69</accession>
<dbReference type="Pfam" id="PF08282">
    <property type="entry name" value="Hydrolase_3"/>
    <property type="match status" value="1"/>
</dbReference>
<dbReference type="SUPFAM" id="SSF56784">
    <property type="entry name" value="HAD-like"/>
    <property type="match status" value="1"/>
</dbReference>
<reference evidence="1 2" key="1">
    <citation type="submission" date="2020-08" db="EMBL/GenBank/DDBJ databases">
        <authorList>
            <person name="Liu C."/>
            <person name="Sun Q."/>
        </authorList>
    </citation>
    <scope>NUCLEOTIDE SEQUENCE [LARGE SCALE GENOMIC DNA]</scope>
    <source>
        <strain evidence="1 2">NSJ-8</strain>
    </source>
</reference>
<evidence type="ECO:0000313" key="1">
    <source>
        <dbReference type="EMBL" id="QNM02451.1"/>
    </source>
</evidence>
<dbReference type="Gene3D" id="3.40.50.1000">
    <property type="entry name" value="HAD superfamily/HAD-like"/>
    <property type="match status" value="1"/>
</dbReference>
<dbReference type="GO" id="GO:0016791">
    <property type="term" value="F:phosphatase activity"/>
    <property type="evidence" value="ECO:0007669"/>
    <property type="project" value="TreeGrafter"/>
</dbReference>
<gene>
    <name evidence="1" type="ORF">H9Q77_15615</name>
</gene>
<dbReference type="RefSeq" id="WP_249326164.1">
    <property type="nucleotide sequence ID" value="NZ_CP060633.1"/>
</dbReference>